<keyword evidence="7 12" id="KW-0067">ATP-binding</keyword>
<gene>
    <name evidence="12" type="primary">serS</name>
    <name evidence="18" type="ORF">A3C07_03780</name>
</gene>
<dbReference type="Pfam" id="PF02403">
    <property type="entry name" value="Seryl_tRNA_N"/>
    <property type="match status" value="1"/>
</dbReference>
<dbReference type="PIRSF" id="PIRSF001529">
    <property type="entry name" value="Ser-tRNA-synth_IIa"/>
    <property type="match status" value="1"/>
</dbReference>
<evidence type="ECO:0000256" key="13">
    <source>
        <dbReference type="PIRSR" id="PIRSR001529-1"/>
    </source>
</evidence>
<organism evidence="18 19">
    <name type="scientific">Candidatus Sungbacteria bacterium RIFCSPHIGHO2_02_FULL_47_11</name>
    <dbReference type="NCBI Taxonomy" id="1802270"/>
    <lineage>
        <taxon>Bacteria</taxon>
        <taxon>Candidatus Sungiibacteriota</taxon>
    </lineage>
</organism>
<dbReference type="GO" id="GO:0016260">
    <property type="term" value="P:selenocysteine biosynthetic process"/>
    <property type="evidence" value="ECO:0007669"/>
    <property type="project" value="UniProtKB-UniRule"/>
</dbReference>
<evidence type="ECO:0000256" key="4">
    <source>
        <dbReference type="ARBA" id="ARBA00022490"/>
    </source>
</evidence>
<reference evidence="18 19" key="1">
    <citation type="journal article" date="2016" name="Nat. Commun.">
        <title>Thousands of microbial genomes shed light on interconnected biogeochemical processes in an aquifer system.</title>
        <authorList>
            <person name="Anantharaman K."/>
            <person name="Brown C.T."/>
            <person name="Hug L.A."/>
            <person name="Sharon I."/>
            <person name="Castelle C.J."/>
            <person name="Probst A.J."/>
            <person name="Thomas B.C."/>
            <person name="Singh A."/>
            <person name="Wilkins M.J."/>
            <person name="Karaoz U."/>
            <person name="Brodie E.L."/>
            <person name="Williams K.H."/>
            <person name="Hubbard S.S."/>
            <person name="Banfield J.F."/>
        </authorList>
    </citation>
    <scope>NUCLEOTIDE SEQUENCE [LARGE SCALE GENOMIC DNA]</scope>
</reference>
<accession>A0A1G2KMQ1</accession>
<dbReference type="PANTHER" id="PTHR43697">
    <property type="entry name" value="SERYL-TRNA SYNTHETASE"/>
    <property type="match status" value="1"/>
</dbReference>
<dbReference type="NCBIfam" id="TIGR00414">
    <property type="entry name" value="serS"/>
    <property type="match status" value="1"/>
</dbReference>
<evidence type="ECO:0000256" key="10">
    <source>
        <dbReference type="ARBA" id="ARBA00047929"/>
    </source>
</evidence>
<comment type="catalytic activity">
    <reaction evidence="11 12">
        <text>tRNA(Ser) + L-serine + ATP = L-seryl-tRNA(Ser) + AMP + diphosphate + H(+)</text>
        <dbReference type="Rhea" id="RHEA:12292"/>
        <dbReference type="Rhea" id="RHEA-COMP:9669"/>
        <dbReference type="Rhea" id="RHEA-COMP:9703"/>
        <dbReference type="ChEBI" id="CHEBI:15378"/>
        <dbReference type="ChEBI" id="CHEBI:30616"/>
        <dbReference type="ChEBI" id="CHEBI:33019"/>
        <dbReference type="ChEBI" id="CHEBI:33384"/>
        <dbReference type="ChEBI" id="CHEBI:78442"/>
        <dbReference type="ChEBI" id="CHEBI:78533"/>
        <dbReference type="ChEBI" id="CHEBI:456215"/>
        <dbReference type="EC" id="6.1.1.11"/>
    </reaction>
</comment>
<evidence type="ECO:0000313" key="18">
    <source>
        <dbReference type="EMBL" id="OHA00720.1"/>
    </source>
</evidence>
<comment type="subcellular location">
    <subcellularLocation>
        <location evidence="1 12">Cytoplasm</location>
    </subcellularLocation>
</comment>
<evidence type="ECO:0000256" key="3">
    <source>
        <dbReference type="ARBA" id="ARBA00010728"/>
    </source>
</evidence>
<dbReference type="PANTHER" id="PTHR43697:SF1">
    <property type="entry name" value="SERINE--TRNA LIGASE"/>
    <property type="match status" value="1"/>
</dbReference>
<feature type="binding site" evidence="12">
    <location>
        <position position="406"/>
    </location>
    <ligand>
        <name>L-serine</name>
        <dbReference type="ChEBI" id="CHEBI:33384"/>
    </ligand>
</feature>
<evidence type="ECO:0000256" key="8">
    <source>
        <dbReference type="ARBA" id="ARBA00022917"/>
    </source>
</evidence>
<dbReference type="Gene3D" id="1.10.287.40">
    <property type="entry name" value="Serine-tRNA synthetase, tRNA binding domain"/>
    <property type="match status" value="1"/>
</dbReference>
<comment type="domain">
    <text evidence="12">Consists of two distinct domains, a catalytic core and a N-terminal extension that is involved in tRNA binding.</text>
</comment>
<dbReference type="GO" id="GO:0005737">
    <property type="term" value="C:cytoplasm"/>
    <property type="evidence" value="ECO:0007669"/>
    <property type="project" value="UniProtKB-SubCell"/>
</dbReference>
<feature type="binding site" evidence="12 14">
    <location>
        <begin position="282"/>
        <end position="284"/>
    </location>
    <ligand>
        <name>ATP</name>
        <dbReference type="ChEBI" id="CHEBI:30616"/>
    </ligand>
</feature>
<dbReference type="GO" id="GO:0005524">
    <property type="term" value="F:ATP binding"/>
    <property type="evidence" value="ECO:0007669"/>
    <property type="project" value="UniProtKB-UniRule"/>
</dbReference>
<dbReference type="CDD" id="cd00770">
    <property type="entry name" value="SerRS_core"/>
    <property type="match status" value="1"/>
</dbReference>
<evidence type="ECO:0000256" key="2">
    <source>
        <dbReference type="ARBA" id="ARBA00005045"/>
    </source>
</evidence>
<comment type="pathway">
    <text evidence="2 12">Aminoacyl-tRNA biosynthesis; selenocysteinyl-tRNA(Sec) biosynthesis; L-seryl-tRNA(Sec) from L-serine and tRNA(Sec): step 1/1.</text>
</comment>
<dbReference type="InterPro" id="IPR010978">
    <property type="entry name" value="tRNA-bd_arm"/>
</dbReference>
<evidence type="ECO:0000259" key="17">
    <source>
        <dbReference type="PROSITE" id="PS50862"/>
    </source>
</evidence>
<evidence type="ECO:0000256" key="5">
    <source>
        <dbReference type="ARBA" id="ARBA00022598"/>
    </source>
</evidence>
<dbReference type="AlphaFoldDB" id="A0A1G2KMQ1"/>
<comment type="similarity">
    <text evidence="3 12">Belongs to the class-II aminoacyl-tRNA synthetase family. Type-1 seryl-tRNA synthetase subfamily.</text>
</comment>
<dbReference type="InterPro" id="IPR002317">
    <property type="entry name" value="Ser-tRNA-ligase_type_1"/>
</dbReference>
<dbReference type="PROSITE" id="PS50862">
    <property type="entry name" value="AA_TRNA_LIGASE_II"/>
    <property type="match status" value="1"/>
</dbReference>
<feature type="binding site" evidence="13">
    <location>
        <position position="404"/>
    </location>
    <ligand>
        <name>L-serine</name>
        <dbReference type="ChEBI" id="CHEBI:33384"/>
    </ligand>
</feature>
<feature type="binding site" evidence="12 14">
    <location>
        <begin position="371"/>
        <end position="374"/>
    </location>
    <ligand>
        <name>ATP</name>
        <dbReference type="ChEBI" id="CHEBI:30616"/>
    </ligand>
</feature>
<proteinExistence type="inferred from homology"/>
<evidence type="ECO:0000256" key="1">
    <source>
        <dbReference type="ARBA" id="ARBA00004496"/>
    </source>
</evidence>
<dbReference type="SUPFAM" id="SSF55681">
    <property type="entry name" value="Class II aaRS and biotin synthetases"/>
    <property type="match status" value="1"/>
</dbReference>
<dbReference type="InterPro" id="IPR045864">
    <property type="entry name" value="aa-tRNA-synth_II/BPL/LPL"/>
</dbReference>
<dbReference type="SUPFAM" id="SSF46589">
    <property type="entry name" value="tRNA-binding arm"/>
    <property type="match status" value="1"/>
</dbReference>
<protein>
    <recommendedName>
        <fullName evidence="12">Serine--tRNA ligase</fullName>
        <ecNumber evidence="12">6.1.1.11</ecNumber>
    </recommendedName>
    <alternativeName>
        <fullName evidence="12">Seryl-tRNA synthetase</fullName>
        <shortName evidence="12">SerRS</shortName>
    </alternativeName>
    <alternativeName>
        <fullName evidence="12">Seryl-tRNA(Ser/Sec) synthetase</fullName>
    </alternativeName>
</protein>
<dbReference type="Gene3D" id="3.30.930.10">
    <property type="entry name" value="Bira Bifunctional Protein, Domain 2"/>
    <property type="match status" value="1"/>
</dbReference>
<dbReference type="EC" id="6.1.1.11" evidence="12"/>
<comment type="subunit">
    <text evidence="12">Homodimer. The tRNA molecule binds across the dimer.</text>
</comment>
<evidence type="ECO:0000256" key="11">
    <source>
        <dbReference type="ARBA" id="ARBA00048823"/>
    </source>
</evidence>
<dbReference type="InterPro" id="IPR042103">
    <property type="entry name" value="SerRS_1_N_sf"/>
</dbReference>
<dbReference type="STRING" id="1802270.A3C07_03780"/>
<comment type="function">
    <text evidence="12">Catalyzes the attachment of serine to tRNA(Ser). Is also able to aminoacylate tRNA(Sec) with serine, to form the misacylated tRNA L-seryl-tRNA(Sec), which will be further converted into selenocysteinyl-tRNA(Sec).</text>
</comment>
<dbReference type="PRINTS" id="PR00981">
    <property type="entry name" value="TRNASYNTHSER"/>
</dbReference>
<evidence type="ECO:0000256" key="6">
    <source>
        <dbReference type="ARBA" id="ARBA00022741"/>
    </source>
</evidence>
<feature type="binding site" evidence="12 13">
    <location>
        <position position="305"/>
    </location>
    <ligand>
        <name>L-serine</name>
        <dbReference type="ChEBI" id="CHEBI:33384"/>
    </ligand>
</feature>
<feature type="compositionally biased region" description="Basic and acidic residues" evidence="16">
    <location>
        <begin position="142"/>
        <end position="151"/>
    </location>
</feature>
<name>A0A1G2KMQ1_9BACT</name>
<dbReference type="GO" id="GO:0006434">
    <property type="term" value="P:seryl-tRNA aminoacylation"/>
    <property type="evidence" value="ECO:0007669"/>
    <property type="project" value="UniProtKB-UniRule"/>
</dbReference>
<feature type="coiled-coil region" evidence="15">
    <location>
        <begin position="67"/>
        <end position="101"/>
    </location>
</feature>
<evidence type="ECO:0000256" key="9">
    <source>
        <dbReference type="ARBA" id="ARBA00023146"/>
    </source>
</evidence>
<evidence type="ECO:0000256" key="7">
    <source>
        <dbReference type="ARBA" id="ARBA00022840"/>
    </source>
</evidence>
<keyword evidence="15" id="KW-0175">Coiled coil</keyword>
<keyword evidence="4 12" id="KW-0963">Cytoplasm</keyword>
<dbReference type="InterPro" id="IPR006195">
    <property type="entry name" value="aa-tRNA-synth_II"/>
</dbReference>
<dbReference type="GO" id="GO:0004828">
    <property type="term" value="F:serine-tRNA ligase activity"/>
    <property type="evidence" value="ECO:0007669"/>
    <property type="project" value="UniProtKB-UniRule"/>
</dbReference>
<dbReference type="EMBL" id="MHQI01000008">
    <property type="protein sequence ID" value="OHA00720.1"/>
    <property type="molecule type" value="Genomic_DNA"/>
</dbReference>
<evidence type="ECO:0000256" key="12">
    <source>
        <dbReference type="HAMAP-Rule" id="MF_00176"/>
    </source>
</evidence>
<comment type="catalytic activity">
    <reaction evidence="10 12">
        <text>tRNA(Sec) + L-serine + ATP = L-seryl-tRNA(Sec) + AMP + diphosphate + H(+)</text>
        <dbReference type="Rhea" id="RHEA:42580"/>
        <dbReference type="Rhea" id="RHEA-COMP:9742"/>
        <dbReference type="Rhea" id="RHEA-COMP:10128"/>
        <dbReference type="ChEBI" id="CHEBI:15378"/>
        <dbReference type="ChEBI" id="CHEBI:30616"/>
        <dbReference type="ChEBI" id="CHEBI:33019"/>
        <dbReference type="ChEBI" id="CHEBI:33384"/>
        <dbReference type="ChEBI" id="CHEBI:78442"/>
        <dbReference type="ChEBI" id="CHEBI:78533"/>
        <dbReference type="ChEBI" id="CHEBI:456215"/>
        <dbReference type="EC" id="6.1.1.11"/>
    </reaction>
</comment>
<dbReference type="Pfam" id="PF00587">
    <property type="entry name" value="tRNA-synt_2b"/>
    <property type="match status" value="1"/>
</dbReference>
<keyword evidence="9 12" id="KW-0030">Aminoacyl-tRNA synthetase</keyword>
<dbReference type="HAMAP" id="MF_00176">
    <property type="entry name" value="Ser_tRNA_synth_type1"/>
    <property type="match status" value="1"/>
</dbReference>
<feature type="site" description="Important for serine binding" evidence="13">
    <location>
        <position position="406"/>
    </location>
</feature>
<dbReference type="InterPro" id="IPR002314">
    <property type="entry name" value="aa-tRNA-synt_IIb"/>
</dbReference>
<sequence>MLDIKFIRENADLVKDAIRKKHVAFDLDTLIVLDDKRKELLGYVEGMRAEQNEATDSIAKTKDVGGRESSIAKMRGLKERLQKKEEELAEVMKEWRRAMLQVPNVPDVSVPEGESDADNKEVRRWPAPSGPVVSPSTSFRTGRVEPAEGGEKPSFSFSAKNHIELMTALDMVDFERGTKVAGFRGYFLKGDGMLLSMAIWQFVLNELTRKGFTPLLAPSLVRKEIFFGTGYLPQGEEDLYKTQDDTYLAGTAEVPSMGYFMDEVIPREELPQKFIAFSPCFRREAGSHGKDTKGLMRVHEFFKLEQVVLCEANHEESVKYHEEITANVEEILQALELPYRVVLNAGGDLGLGQVKKYDIESWVPSEKTFRETHSASYFHDFQTRRLNIRYKNESGKLVFAHSLNNTAIATPRILISLVENHQNEDGSITIPKVLVPYMGGRTSISKK</sequence>
<dbReference type="UniPathway" id="UPA00906">
    <property type="reaction ID" value="UER00895"/>
</dbReference>
<evidence type="ECO:0000256" key="16">
    <source>
        <dbReference type="SAM" id="MobiDB-lite"/>
    </source>
</evidence>
<evidence type="ECO:0000313" key="19">
    <source>
        <dbReference type="Proteomes" id="UP000179023"/>
    </source>
</evidence>
<feature type="binding site" evidence="13">
    <location>
        <position position="251"/>
    </location>
    <ligand>
        <name>L-serine</name>
        <dbReference type="ChEBI" id="CHEBI:33384"/>
    </ligand>
</feature>
<keyword evidence="8 12" id="KW-0648">Protein biosynthesis</keyword>
<dbReference type="Proteomes" id="UP000179023">
    <property type="component" value="Unassembled WGS sequence"/>
</dbReference>
<comment type="caution">
    <text evidence="18">The sequence shown here is derived from an EMBL/GenBank/DDBJ whole genome shotgun (WGS) entry which is preliminary data.</text>
</comment>
<feature type="binding site" evidence="14">
    <location>
        <begin position="298"/>
        <end position="301"/>
    </location>
    <ligand>
        <name>ATP</name>
        <dbReference type="ChEBI" id="CHEBI:30616"/>
    </ligand>
</feature>
<feature type="binding site" evidence="12">
    <location>
        <position position="298"/>
    </location>
    <ligand>
        <name>ATP</name>
        <dbReference type="ChEBI" id="CHEBI:30616"/>
    </ligand>
</feature>
<dbReference type="InterPro" id="IPR015866">
    <property type="entry name" value="Ser-tRNA-synth_1_N"/>
</dbReference>
<feature type="binding site" evidence="12">
    <location>
        <begin position="251"/>
        <end position="253"/>
    </location>
    <ligand>
        <name>L-serine</name>
        <dbReference type="ChEBI" id="CHEBI:33384"/>
    </ligand>
</feature>
<evidence type="ECO:0000256" key="14">
    <source>
        <dbReference type="PIRSR" id="PIRSR001529-2"/>
    </source>
</evidence>
<keyword evidence="5 12" id="KW-0436">Ligase</keyword>
<evidence type="ECO:0000256" key="15">
    <source>
        <dbReference type="SAM" id="Coils"/>
    </source>
</evidence>
<dbReference type="InterPro" id="IPR033729">
    <property type="entry name" value="SerRS_core"/>
</dbReference>
<feature type="region of interest" description="Disordered" evidence="16">
    <location>
        <begin position="106"/>
        <end position="153"/>
    </location>
</feature>
<keyword evidence="6 12" id="KW-0547">Nucleotide-binding</keyword>
<feature type="binding site" evidence="13">
    <location>
        <position position="282"/>
    </location>
    <ligand>
        <name>L-serine</name>
        <dbReference type="ChEBI" id="CHEBI:33384"/>
    </ligand>
</feature>
<feature type="domain" description="Aminoacyl-transfer RNA synthetases class-II family profile" evidence="17">
    <location>
        <begin position="161"/>
        <end position="431"/>
    </location>
</feature>